<dbReference type="Pfam" id="PF03466">
    <property type="entry name" value="LysR_substrate"/>
    <property type="match status" value="1"/>
</dbReference>
<accession>J9FT14</accession>
<reference evidence="2" key="1">
    <citation type="journal article" date="2012" name="PLoS ONE">
        <title>Gene sets for utilization of primary and secondary nutrition supplies in the distal gut of endangered iberian lynx.</title>
        <authorList>
            <person name="Alcaide M."/>
            <person name="Messina E."/>
            <person name="Richter M."/>
            <person name="Bargiela R."/>
            <person name="Peplies J."/>
            <person name="Huws S.A."/>
            <person name="Newbold C.J."/>
            <person name="Golyshin P.N."/>
            <person name="Simon M.A."/>
            <person name="Lopez G."/>
            <person name="Yakimov M.M."/>
            <person name="Ferrer M."/>
        </authorList>
    </citation>
    <scope>NUCLEOTIDE SEQUENCE</scope>
</reference>
<comment type="caution">
    <text evidence="2">The sequence shown here is derived from an EMBL/GenBank/DDBJ whole genome shotgun (WGS) entry which is preliminary data.</text>
</comment>
<feature type="domain" description="LysR substrate-binding" evidence="1">
    <location>
        <begin position="19"/>
        <end position="107"/>
    </location>
</feature>
<evidence type="ECO:0000259" key="1">
    <source>
        <dbReference type="Pfam" id="PF03466"/>
    </source>
</evidence>
<evidence type="ECO:0000313" key="2">
    <source>
        <dbReference type="EMBL" id="EJW92712.1"/>
    </source>
</evidence>
<name>J9FT14_9ZZZZ</name>
<proteinExistence type="predicted"/>
<dbReference type="Gene3D" id="3.40.190.10">
    <property type="entry name" value="Periplasmic binding protein-like II"/>
    <property type="match status" value="2"/>
</dbReference>
<sequence>MAAPHAMYIARGIADFLNRQRCTLDVRYLELSAQAALEALVRGEVQLAVVRYQSIYEEYYKSVFAQSGLAWRVLMQYKAVVLMAQNHPLASKEHLTPQQLADYPQLVEGDIQLPVDLCGKVLKEEQMPGNSRIYVQDRASQMILLKDLRGSYMWSQGLSPAELSHRHLVQRPCNGGNNKD</sequence>
<dbReference type="EMBL" id="AMCI01007392">
    <property type="protein sequence ID" value="EJW92712.1"/>
    <property type="molecule type" value="Genomic_DNA"/>
</dbReference>
<organism evidence="2">
    <name type="scientific">gut metagenome</name>
    <dbReference type="NCBI Taxonomy" id="749906"/>
    <lineage>
        <taxon>unclassified sequences</taxon>
        <taxon>metagenomes</taxon>
        <taxon>organismal metagenomes</taxon>
    </lineage>
</organism>
<protein>
    <submittedName>
        <fullName evidence="2">LysR family transcriptional regulator</fullName>
    </submittedName>
</protein>
<dbReference type="AlphaFoldDB" id="J9FT14"/>
<dbReference type="SUPFAM" id="SSF53850">
    <property type="entry name" value="Periplasmic binding protein-like II"/>
    <property type="match status" value="1"/>
</dbReference>
<feature type="non-terminal residue" evidence="2">
    <location>
        <position position="180"/>
    </location>
</feature>
<dbReference type="InterPro" id="IPR005119">
    <property type="entry name" value="LysR_subst-bd"/>
</dbReference>
<gene>
    <name evidence="2" type="ORF">EVA_19181</name>
</gene>
<dbReference type="CDD" id="cd05466">
    <property type="entry name" value="PBP2_LTTR_substrate"/>
    <property type="match status" value="1"/>
</dbReference>